<name>A0A0K9GX68_9BACI</name>
<gene>
    <name evidence="1" type="ORF">AC625_18495</name>
</gene>
<comment type="caution">
    <text evidence="1">The sequence shown here is derived from an EMBL/GenBank/DDBJ whole genome shotgun (WGS) entry which is preliminary data.</text>
</comment>
<sequence>MTDKLLQELENKLKEMEIESIEFQEKIRTCLHNKKQVQVSNPISYFNYSTIIDQENNQEHTVIGTFHFHNQTALPLHSPVILLKINSDKPYDFSGKYVLPNKPLQNETFFWERIENSKSNRDKEYLFKPVSNEIIPPNETFSFSNFQLRFTNVEPAYIQVEGFIYYKERMEGIASLNSISINY</sequence>
<dbReference type="STRING" id="1679170.AC625_18495"/>
<dbReference type="RefSeq" id="WP_049682637.1">
    <property type="nucleotide sequence ID" value="NZ_LFZW01000001.1"/>
</dbReference>
<protein>
    <submittedName>
        <fullName evidence="1">Uncharacterized protein</fullName>
    </submittedName>
</protein>
<accession>A0A0K9GX68</accession>
<reference evidence="2" key="1">
    <citation type="submission" date="2015-07" db="EMBL/GenBank/DDBJ databases">
        <title>Genome sequencing project for genomic taxonomy and phylogenomics of Bacillus-like bacteria.</title>
        <authorList>
            <person name="Liu B."/>
            <person name="Wang J."/>
            <person name="Zhu Y."/>
            <person name="Liu G."/>
            <person name="Chen Q."/>
            <person name="Chen Z."/>
            <person name="Lan J."/>
            <person name="Che J."/>
            <person name="Ge C."/>
            <person name="Shi H."/>
            <person name="Pan Z."/>
            <person name="Liu X."/>
        </authorList>
    </citation>
    <scope>NUCLEOTIDE SEQUENCE [LARGE SCALE GENOMIC DNA]</scope>
    <source>
        <strain evidence="2">FJAT-27997</strain>
    </source>
</reference>
<dbReference type="OrthoDB" id="2679997at2"/>
<proteinExistence type="predicted"/>
<organism evidence="1 2">
    <name type="scientific">Peribacillus loiseleuriae</name>
    <dbReference type="NCBI Taxonomy" id="1679170"/>
    <lineage>
        <taxon>Bacteria</taxon>
        <taxon>Bacillati</taxon>
        <taxon>Bacillota</taxon>
        <taxon>Bacilli</taxon>
        <taxon>Bacillales</taxon>
        <taxon>Bacillaceae</taxon>
        <taxon>Peribacillus</taxon>
    </lineage>
</organism>
<evidence type="ECO:0000313" key="2">
    <source>
        <dbReference type="Proteomes" id="UP000037146"/>
    </source>
</evidence>
<dbReference type="PATRIC" id="fig|1679170.3.peg.4195"/>
<dbReference type="EMBL" id="LFZW01000001">
    <property type="protein sequence ID" value="KMY51289.1"/>
    <property type="molecule type" value="Genomic_DNA"/>
</dbReference>
<evidence type="ECO:0000313" key="1">
    <source>
        <dbReference type="EMBL" id="KMY51289.1"/>
    </source>
</evidence>
<keyword evidence="2" id="KW-1185">Reference proteome</keyword>
<dbReference type="AlphaFoldDB" id="A0A0K9GX68"/>
<dbReference type="Proteomes" id="UP000037146">
    <property type="component" value="Unassembled WGS sequence"/>
</dbReference>